<protein>
    <recommendedName>
        <fullName evidence="9">Flagellar protein FliL</fullName>
    </recommendedName>
</protein>
<evidence type="ECO:0000256" key="3">
    <source>
        <dbReference type="ARBA" id="ARBA00022500"/>
    </source>
</evidence>
<dbReference type="GO" id="GO:0006935">
    <property type="term" value="P:chemotaxis"/>
    <property type="evidence" value="ECO:0007669"/>
    <property type="project" value="UniProtKB-KW"/>
</dbReference>
<evidence type="ECO:0008006" key="9">
    <source>
        <dbReference type="Google" id="ProtNLM"/>
    </source>
</evidence>
<organism evidence="8">
    <name type="scientific">marine metagenome</name>
    <dbReference type="NCBI Taxonomy" id="408172"/>
    <lineage>
        <taxon>unclassified sequences</taxon>
        <taxon>metagenomes</taxon>
        <taxon>ecological metagenomes</taxon>
    </lineage>
</organism>
<evidence type="ECO:0000256" key="6">
    <source>
        <dbReference type="ARBA" id="ARBA00022989"/>
    </source>
</evidence>
<sequence>MMKTIIFFAVVLLVFVIAAVFAVYYFAREPITSLPHQTEKADQELKLSDENKTVYIFDEARGNIASPSGDSIRFFMVQAVGSIPTGKHILTQKKEGSAKVARAKIKDLMITVISNKTAIELQNPLVREEMRSHFRIEFNRITREEYSRANPKTDPEDLLLATYIEDLYFRTYNVQ</sequence>
<comment type="subcellular location">
    <subcellularLocation>
        <location evidence="1">Cell membrane</location>
        <topology evidence="1">Single-pass membrane protein</topology>
    </subcellularLocation>
</comment>
<evidence type="ECO:0000256" key="2">
    <source>
        <dbReference type="ARBA" id="ARBA00022475"/>
    </source>
</evidence>
<reference evidence="8" key="1">
    <citation type="submission" date="2018-05" db="EMBL/GenBank/DDBJ databases">
        <authorList>
            <person name="Lanie J.A."/>
            <person name="Ng W.-L."/>
            <person name="Kazmierczak K.M."/>
            <person name="Andrzejewski T.M."/>
            <person name="Davidsen T.M."/>
            <person name="Wayne K.J."/>
            <person name="Tettelin H."/>
            <person name="Glass J.I."/>
            <person name="Rusch D."/>
            <person name="Podicherti R."/>
            <person name="Tsui H.-C.T."/>
            <person name="Winkler M.E."/>
        </authorList>
    </citation>
    <scope>NUCLEOTIDE SEQUENCE</scope>
</reference>
<dbReference type="GO" id="GO:0071973">
    <property type="term" value="P:bacterial-type flagellum-dependent cell motility"/>
    <property type="evidence" value="ECO:0007669"/>
    <property type="project" value="InterPro"/>
</dbReference>
<keyword evidence="5" id="KW-0283">Flagellar rotation</keyword>
<evidence type="ECO:0000313" key="8">
    <source>
        <dbReference type="EMBL" id="SVA92502.1"/>
    </source>
</evidence>
<keyword evidence="2" id="KW-1003">Cell membrane</keyword>
<dbReference type="EMBL" id="UINC01022580">
    <property type="protein sequence ID" value="SVA92502.1"/>
    <property type="molecule type" value="Genomic_DNA"/>
</dbReference>
<evidence type="ECO:0000256" key="7">
    <source>
        <dbReference type="ARBA" id="ARBA00023136"/>
    </source>
</evidence>
<name>A0A381ZUH7_9ZZZZ</name>
<keyword evidence="6" id="KW-1133">Transmembrane helix</keyword>
<dbReference type="GO" id="GO:0005886">
    <property type="term" value="C:plasma membrane"/>
    <property type="evidence" value="ECO:0007669"/>
    <property type="project" value="UniProtKB-SubCell"/>
</dbReference>
<dbReference type="AlphaFoldDB" id="A0A381ZUH7"/>
<accession>A0A381ZUH7</accession>
<keyword evidence="7" id="KW-0472">Membrane</keyword>
<evidence type="ECO:0000256" key="1">
    <source>
        <dbReference type="ARBA" id="ARBA00004162"/>
    </source>
</evidence>
<evidence type="ECO:0000256" key="5">
    <source>
        <dbReference type="ARBA" id="ARBA00022779"/>
    </source>
</evidence>
<dbReference type="Pfam" id="PF03748">
    <property type="entry name" value="FliL"/>
    <property type="match status" value="1"/>
</dbReference>
<keyword evidence="4" id="KW-0812">Transmembrane</keyword>
<dbReference type="GO" id="GO:0009425">
    <property type="term" value="C:bacterial-type flagellum basal body"/>
    <property type="evidence" value="ECO:0007669"/>
    <property type="project" value="InterPro"/>
</dbReference>
<dbReference type="InterPro" id="IPR005503">
    <property type="entry name" value="FliL"/>
</dbReference>
<evidence type="ECO:0000256" key="4">
    <source>
        <dbReference type="ARBA" id="ARBA00022692"/>
    </source>
</evidence>
<proteinExistence type="predicted"/>
<keyword evidence="3" id="KW-0145">Chemotaxis</keyword>
<gene>
    <name evidence="8" type="ORF">METZ01_LOCUS145356</name>
</gene>